<dbReference type="InterPro" id="IPR050090">
    <property type="entry name" value="Tyrosine_recombinase_XerCD"/>
</dbReference>
<dbReference type="Proteomes" id="UP001138921">
    <property type="component" value="Unassembled WGS sequence"/>
</dbReference>
<evidence type="ECO:0000259" key="3">
    <source>
        <dbReference type="PROSITE" id="PS51898"/>
    </source>
</evidence>
<reference evidence="4" key="2">
    <citation type="submission" date="2021-03" db="EMBL/GenBank/DDBJ databases">
        <authorList>
            <person name="Artuso I."/>
            <person name="Turrini P."/>
            <person name="Pirolo M."/>
            <person name="Lugli G.A."/>
            <person name="Ventura M."/>
            <person name="Visca P."/>
        </authorList>
    </citation>
    <scope>NUCLEOTIDE SEQUENCE</scope>
    <source>
        <strain evidence="4">LMG 26462</strain>
    </source>
</reference>
<comment type="caution">
    <text evidence="4">The sequence shown here is derived from an EMBL/GenBank/DDBJ whole genome shotgun (WGS) entry which is preliminary data.</text>
</comment>
<name>A0A9X1A7Z8_9HYPH</name>
<evidence type="ECO:0000256" key="2">
    <source>
        <dbReference type="ARBA" id="ARBA00023172"/>
    </source>
</evidence>
<dbReference type="CDD" id="cd00796">
    <property type="entry name" value="INT_Rci_Hp1_C"/>
    <property type="match status" value="1"/>
</dbReference>
<dbReference type="RefSeq" id="WP_214386568.1">
    <property type="nucleotide sequence ID" value="NZ_JAFLWW010000001.1"/>
</dbReference>
<keyword evidence="1" id="KW-0229">DNA integration</keyword>
<dbReference type="Gene3D" id="1.10.443.10">
    <property type="entry name" value="Intergrase catalytic core"/>
    <property type="match status" value="1"/>
</dbReference>
<keyword evidence="2" id="KW-0233">DNA recombination</keyword>
<evidence type="ECO:0000256" key="1">
    <source>
        <dbReference type="ARBA" id="ARBA00022908"/>
    </source>
</evidence>
<gene>
    <name evidence="4" type="ORF">J1C56_05140</name>
</gene>
<dbReference type="InterPro" id="IPR002104">
    <property type="entry name" value="Integrase_catalytic"/>
</dbReference>
<dbReference type="GO" id="GO:0003677">
    <property type="term" value="F:DNA binding"/>
    <property type="evidence" value="ECO:0007669"/>
    <property type="project" value="InterPro"/>
</dbReference>
<dbReference type="PANTHER" id="PTHR30349:SF94">
    <property type="entry name" value="INTEGRASE_RECOMBINASE HI_1414-RELATED"/>
    <property type="match status" value="1"/>
</dbReference>
<dbReference type="PROSITE" id="PS51898">
    <property type="entry name" value="TYR_RECOMBINASE"/>
    <property type="match status" value="1"/>
</dbReference>
<evidence type="ECO:0000313" key="4">
    <source>
        <dbReference type="EMBL" id="MBT1154973.1"/>
    </source>
</evidence>
<dbReference type="AlphaFoldDB" id="A0A9X1A7Z8"/>
<organism evidence="4 5">
    <name type="scientific">Aminobacter anthyllidis</name>
    <dbReference type="NCBI Taxonomy" id="1035067"/>
    <lineage>
        <taxon>Bacteria</taxon>
        <taxon>Pseudomonadati</taxon>
        <taxon>Pseudomonadota</taxon>
        <taxon>Alphaproteobacteria</taxon>
        <taxon>Hyphomicrobiales</taxon>
        <taxon>Phyllobacteriaceae</taxon>
        <taxon>Aminobacter</taxon>
    </lineage>
</organism>
<dbReference type="PANTHER" id="PTHR30349">
    <property type="entry name" value="PHAGE INTEGRASE-RELATED"/>
    <property type="match status" value="1"/>
</dbReference>
<dbReference type="GO" id="GO:0006310">
    <property type="term" value="P:DNA recombination"/>
    <property type="evidence" value="ECO:0007669"/>
    <property type="project" value="UniProtKB-KW"/>
</dbReference>
<protein>
    <submittedName>
        <fullName evidence="4">Site-specific integrase</fullName>
    </submittedName>
</protein>
<accession>A0A9X1A7Z8</accession>
<reference evidence="4" key="1">
    <citation type="journal article" date="2021" name="Microorganisms">
        <title>Phylogenomic Reconstruction and Metabolic Potential of the Genus Aminobacter.</title>
        <authorList>
            <person name="Artuso I."/>
            <person name="Turrini P."/>
            <person name="Pirolo M."/>
            <person name="Lugli G.A."/>
            <person name="Ventura M."/>
            <person name="Visca P."/>
        </authorList>
    </citation>
    <scope>NUCLEOTIDE SEQUENCE</scope>
    <source>
        <strain evidence="4">LMG 26462</strain>
    </source>
</reference>
<dbReference type="EMBL" id="JAFLWW010000001">
    <property type="protein sequence ID" value="MBT1154973.1"/>
    <property type="molecule type" value="Genomic_DNA"/>
</dbReference>
<dbReference type="InterPro" id="IPR011010">
    <property type="entry name" value="DNA_brk_join_enz"/>
</dbReference>
<proteinExistence type="predicted"/>
<dbReference type="SUPFAM" id="SSF56349">
    <property type="entry name" value="DNA breaking-rejoining enzymes"/>
    <property type="match status" value="1"/>
</dbReference>
<sequence length="353" mass="40105">MASFTKLHSGSWRVQVRRKGRYVSETFLRRDDARRWALEAERQIDRGETPNQSRIARLKTFGDLIDLHIDDMCDVGKPPRRSKAATLDMLKRQLGKCNMAALDRERLIRFGRDRAAKGAGPATLGIDIGTIKLILSHAAAVHGLPVTIEAVDLARIALKQLGLVGKGQERDRRPTQDELDRLISHFDANPRQIAPIGRIIRFAVATAMRQEEICTVRWSDLECRTRMLLIRDRKDPRNKQGNNQRIPLFAACGYDAWAIVEEQRACRSNNDDRIFPFNGRSVGTAFRRGCADLSIHDLHFHDLRHEGTSRLFEAGFTIEQVALVTGHKDWKMLKRYTHLKPEALHALLAARAA</sequence>
<dbReference type="GO" id="GO:0015074">
    <property type="term" value="P:DNA integration"/>
    <property type="evidence" value="ECO:0007669"/>
    <property type="project" value="UniProtKB-KW"/>
</dbReference>
<feature type="domain" description="Tyr recombinase" evidence="3">
    <location>
        <begin position="169"/>
        <end position="349"/>
    </location>
</feature>
<keyword evidence="5" id="KW-1185">Reference proteome</keyword>
<dbReference type="InterPro" id="IPR013762">
    <property type="entry name" value="Integrase-like_cat_sf"/>
</dbReference>
<evidence type="ECO:0000313" key="5">
    <source>
        <dbReference type="Proteomes" id="UP001138921"/>
    </source>
</evidence>
<dbReference type="Pfam" id="PF00589">
    <property type="entry name" value="Phage_integrase"/>
    <property type="match status" value="1"/>
</dbReference>